<dbReference type="CDD" id="cd14943">
    <property type="entry name" value="TRAPPC5_Trs31"/>
    <property type="match status" value="1"/>
</dbReference>
<dbReference type="Pfam" id="PF04051">
    <property type="entry name" value="TRAPP"/>
    <property type="match status" value="1"/>
</dbReference>
<dbReference type="GO" id="GO:1990070">
    <property type="term" value="C:TRAPPI protein complex"/>
    <property type="evidence" value="ECO:0007669"/>
    <property type="project" value="TreeGrafter"/>
</dbReference>
<evidence type="ECO:0000256" key="3">
    <source>
        <dbReference type="ARBA" id="ARBA00006218"/>
    </source>
</evidence>
<evidence type="ECO:0000256" key="5">
    <source>
        <dbReference type="ARBA" id="ARBA00022824"/>
    </source>
</evidence>
<dbReference type="STRING" id="983506.L8WYL9"/>
<evidence type="ECO:0000256" key="7">
    <source>
        <dbReference type="ARBA" id="ARBA00023034"/>
    </source>
</evidence>
<dbReference type="InterPro" id="IPR029063">
    <property type="entry name" value="SAM-dependent_MTases_sf"/>
</dbReference>
<evidence type="ECO:0000313" key="9">
    <source>
        <dbReference type="EMBL" id="ELU41464.1"/>
    </source>
</evidence>
<evidence type="ECO:0000256" key="6">
    <source>
        <dbReference type="ARBA" id="ARBA00022892"/>
    </source>
</evidence>
<evidence type="ECO:0000256" key="1">
    <source>
        <dbReference type="ARBA" id="ARBA00004240"/>
    </source>
</evidence>
<dbReference type="GO" id="GO:1990071">
    <property type="term" value="C:TRAPPII protein complex"/>
    <property type="evidence" value="ECO:0007669"/>
    <property type="project" value="TreeGrafter"/>
</dbReference>
<evidence type="ECO:0000313" key="10">
    <source>
        <dbReference type="Proteomes" id="UP000011668"/>
    </source>
</evidence>
<evidence type="ECO:0000256" key="2">
    <source>
        <dbReference type="ARBA" id="ARBA00004555"/>
    </source>
</evidence>
<protein>
    <submittedName>
        <fullName evidence="9">TRAPP domain-containing protein</fullName>
    </submittedName>
</protein>
<keyword evidence="4" id="KW-0813">Transport</keyword>
<dbReference type="GO" id="GO:0005783">
    <property type="term" value="C:endoplasmic reticulum"/>
    <property type="evidence" value="ECO:0007669"/>
    <property type="project" value="UniProtKB-SubCell"/>
</dbReference>
<feature type="compositionally biased region" description="Polar residues" evidence="8">
    <location>
        <begin position="902"/>
        <end position="918"/>
    </location>
</feature>
<reference evidence="9 10" key="1">
    <citation type="journal article" date="2013" name="Nat. Commun.">
        <title>The evolution and pathogenic mechanisms of the rice sheath blight pathogen.</title>
        <authorList>
            <person name="Zheng A."/>
            <person name="Lin R."/>
            <person name="Xu L."/>
            <person name="Qin P."/>
            <person name="Tang C."/>
            <person name="Ai P."/>
            <person name="Zhang D."/>
            <person name="Liu Y."/>
            <person name="Sun Z."/>
            <person name="Feng H."/>
            <person name="Wang Y."/>
            <person name="Chen Y."/>
            <person name="Liang X."/>
            <person name="Fu R."/>
            <person name="Li Q."/>
            <person name="Zhang J."/>
            <person name="Yu X."/>
            <person name="Xie Z."/>
            <person name="Ding L."/>
            <person name="Guan P."/>
            <person name="Tang J."/>
            <person name="Liang Y."/>
            <person name="Wang S."/>
            <person name="Deng Q."/>
            <person name="Li S."/>
            <person name="Zhu J."/>
            <person name="Wang L."/>
            <person name="Liu H."/>
            <person name="Li P."/>
        </authorList>
    </citation>
    <scope>NUCLEOTIDE SEQUENCE [LARGE SCALE GENOMIC DNA]</scope>
    <source>
        <strain evidence="10">AG-1 IA</strain>
    </source>
</reference>
<dbReference type="InterPro" id="IPR024096">
    <property type="entry name" value="NO_sig/Golgi_transp_ligand-bd"/>
</dbReference>
<dbReference type="SUPFAM" id="SSF53335">
    <property type="entry name" value="S-adenosyl-L-methionine-dependent methyltransferases"/>
    <property type="match status" value="1"/>
</dbReference>
<feature type="region of interest" description="Disordered" evidence="8">
    <location>
        <begin position="889"/>
        <end position="918"/>
    </location>
</feature>
<comment type="subcellular location">
    <subcellularLocation>
        <location evidence="1">Endoplasmic reticulum</location>
    </subcellularLocation>
    <subcellularLocation>
        <location evidence="2">Golgi apparatus</location>
    </subcellularLocation>
</comment>
<keyword evidence="5" id="KW-0256">Endoplasmic reticulum</keyword>
<proteinExistence type="inferred from homology"/>
<dbReference type="AlphaFoldDB" id="L8WYL9"/>
<dbReference type="EMBL" id="AFRT01001054">
    <property type="protein sequence ID" value="ELU41464.1"/>
    <property type="molecule type" value="Genomic_DNA"/>
</dbReference>
<dbReference type="PANTHER" id="PTHR20902:SF0">
    <property type="entry name" value="TRAFFICKING PROTEIN PARTICLE COMPLEX SUBUNIT 5"/>
    <property type="match status" value="1"/>
</dbReference>
<dbReference type="Gene3D" id="3.30.1380.20">
    <property type="entry name" value="Trafficking protein particle complex subunit 3"/>
    <property type="match status" value="1"/>
</dbReference>
<dbReference type="InterPro" id="IPR007194">
    <property type="entry name" value="TRAPP_component"/>
</dbReference>
<dbReference type="HOGENOM" id="CLU_317395_0_0_1"/>
<name>L8WYL9_THACA</name>
<dbReference type="PANTHER" id="PTHR20902">
    <property type="entry name" value="41-2 PROTEIN ANTIGEN-RELATED"/>
    <property type="match status" value="1"/>
</dbReference>
<keyword evidence="6" id="KW-0931">ER-Golgi transport</keyword>
<keyword evidence="7" id="KW-0333">Golgi apparatus</keyword>
<dbReference type="Gene3D" id="3.40.50.150">
    <property type="entry name" value="Vaccinia Virus protein VP39"/>
    <property type="match status" value="1"/>
</dbReference>
<gene>
    <name evidence="9" type="ORF">AG1IA_04515</name>
</gene>
<comment type="caution">
    <text evidence="9">The sequence shown here is derived from an EMBL/GenBank/DDBJ whole genome shotgun (WGS) entry which is preliminary data.</text>
</comment>
<dbReference type="OrthoDB" id="61390at2759"/>
<evidence type="ECO:0000256" key="8">
    <source>
        <dbReference type="SAM" id="MobiDB-lite"/>
    </source>
</evidence>
<comment type="similarity">
    <text evidence="3">Belongs to the TRAPP small subunits family. BET3 subfamily.</text>
</comment>
<accession>L8WYL9</accession>
<dbReference type="SUPFAM" id="SSF111126">
    <property type="entry name" value="Ligand-binding domain in the NO signalling and Golgi transport"/>
    <property type="match status" value="1"/>
</dbReference>
<organism evidence="9 10">
    <name type="scientific">Thanatephorus cucumeris (strain AG1-IA)</name>
    <name type="common">Rice sheath blight fungus</name>
    <name type="synonym">Rhizoctonia solani</name>
    <dbReference type="NCBI Taxonomy" id="983506"/>
    <lineage>
        <taxon>Eukaryota</taxon>
        <taxon>Fungi</taxon>
        <taxon>Dikarya</taxon>
        <taxon>Basidiomycota</taxon>
        <taxon>Agaricomycotina</taxon>
        <taxon>Agaricomycetes</taxon>
        <taxon>Cantharellales</taxon>
        <taxon>Ceratobasidiaceae</taxon>
        <taxon>Rhizoctonia</taxon>
        <taxon>Rhizoctonia solani AG-1</taxon>
    </lineage>
</organism>
<dbReference type="Proteomes" id="UP000011668">
    <property type="component" value="Unassembled WGS sequence"/>
</dbReference>
<dbReference type="GO" id="GO:1990072">
    <property type="term" value="C:TRAPPIII protein complex"/>
    <property type="evidence" value="ECO:0007669"/>
    <property type="project" value="TreeGrafter"/>
</dbReference>
<dbReference type="InterPro" id="IPR016696">
    <property type="entry name" value="TRAPP-I_su5"/>
</dbReference>
<dbReference type="GO" id="GO:0006888">
    <property type="term" value="P:endoplasmic reticulum to Golgi vesicle-mediated transport"/>
    <property type="evidence" value="ECO:0007669"/>
    <property type="project" value="TreeGrafter"/>
</dbReference>
<evidence type="ECO:0000256" key="4">
    <source>
        <dbReference type="ARBA" id="ARBA00022448"/>
    </source>
</evidence>
<keyword evidence="10" id="KW-1185">Reference proteome</keyword>
<sequence length="918" mass="101884">MVWRAEGNAKAPKREIRFLPALMAIHSQVWKACFGKPADGIEKSVEKEDECKCPRFYIRPTPSDNHDPFNPDMIIDNDPPITRYISVPKDMDQLSCSALTAGIVEAVLDGLGFTYQSRLPPQMTALLELLLSFKLSTIGYTIGLGAVFFASALVYSQKAARNSNEQETTEPYGDYFRSLNETAATNRTETEWLNMGYWKNTTVFPDACEDVGHATGESLLLHLTHPEVPRPSSLFGITSLKFQHDRAVARIMKAPYPNEIKVQLYLGDAVYRPVSGTPSSPKSSVQTMRHPLEPNGANNPTPLHPSYTSIIALDCAYHFRTREQFLAQSARSLVPGGSIALADMCLDTSTQNLAIHMLRRLYYILFSINSANMITMQEYKETMERLGYENVIIEDISVSVFPGFIGFLQKRGVGWWVFTRMVNVWWKICGARFIIASGEYTVLIQMYTALPTGYRPFFTTKIPSLPKFTEFDYVTIDALEPRPSTLLTGAVKNRIARALSLPRQNRDPCQSVWGRRRVTMDFCIFMQFAEGAPRVQRLRQNSHVNVLAERTSFSVQSTSSHSTAMAETQTVPTVDVPHVTSVDRVSKIPVVNDTLTTINTILSQNAYSKGLYSTAQAYSERAYNLSQPVQIRLAPVIGRVDGYANKGLDALESRWQGPDAAYDLAASYASAATKIYEDRVKTPAYVLVSKADSALLTPIVDRFEFVVNKFHKDIPSSPSSASSSSSLDSEGSSERQYARAYRLSLDLKDQILVISGDQLKQLQQNNIYIQRATESLYNLTNSITGLSHESGARAHQFSQSVLGELESIQHLVVSRKEALPGQYSALKEAIGATLAQVRGIVHETDVPVTEKAVKVRDVVVARVQPVLQQVIEEGKKLIGRAKVKGEEVENNTGAKVKEIKENSATGGNEESSTTNDSA</sequence>